<keyword evidence="3 9" id="KW-0540">Nuclease</keyword>
<dbReference type="PIRSF" id="PIRSF032582">
    <property type="entry name" value="Cas2"/>
    <property type="match status" value="1"/>
</dbReference>
<comment type="similarity">
    <text evidence="2 9 10">Belongs to the CRISPR-associated endoribonuclease Cas2 protein family.</text>
</comment>
<evidence type="ECO:0000256" key="3">
    <source>
        <dbReference type="ARBA" id="ARBA00022722"/>
    </source>
</evidence>
<dbReference type="HAMAP" id="MF_01471">
    <property type="entry name" value="Cas2"/>
    <property type="match status" value="1"/>
</dbReference>
<dbReference type="RefSeq" id="WP_380686591.1">
    <property type="nucleotide sequence ID" value="NZ_JBHRSS010000003.1"/>
</dbReference>
<dbReference type="SUPFAM" id="SSF143430">
    <property type="entry name" value="TTP0101/SSO1404-like"/>
    <property type="match status" value="1"/>
</dbReference>
<organism evidence="11 12">
    <name type="scientific">Salinisphaera aquimarina</name>
    <dbReference type="NCBI Taxonomy" id="2094031"/>
    <lineage>
        <taxon>Bacteria</taxon>
        <taxon>Pseudomonadati</taxon>
        <taxon>Pseudomonadota</taxon>
        <taxon>Gammaproteobacteria</taxon>
        <taxon>Salinisphaerales</taxon>
        <taxon>Salinisphaeraceae</taxon>
        <taxon>Salinisphaera</taxon>
    </lineage>
</organism>
<dbReference type="EC" id="3.1.-.-" evidence="9"/>
<comment type="function">
    <text evidence="9">CRISPR (clustered regularly interspaced short palindromic repeat), is an adaptive immune system that provides protection against mobile genetic elements (viruses, transposable elements and conjugative plasmids). CRISPR clusters contain sequences complementary to antecedent mobile elements and target invading nucleic acids. CRISPR clusters are transcribed and processed into CRISPR RNA (crRNA). Functions as a ssRNA-specific endoribonuclease. Involved in the integration of spacer DNA into the CRISPR cassette.</text>
</comment>
<keyword evidence="6 9" id="KW-0378">Hydrolase</keyword>
<reference evidence="12" key="1">
    <citation type="journal article" date="2019" name="Int. J. Syst. Evol. Microbiol.">
        <title>The Global Catalogue of Microorganisms (GCM) 10K type strain sequencing project: providing services to taxonomists for standard genome sequencing and annotation.</title>
        <authorList>
            <consortium name="The Broad Institute Genomics Platform"/>
            <consortium name="The Broad Institute Genome Sequencing Center for Infectious Disease"/>
            <person name="Wu L."/>
            <person name="Ma J."/>
        </authorList>
    </citation>
    <scope>NUCLEOTIDE SEQUENCE [LARGE SCALE GENOMIC DNA]</scope>
    <source>
        <strain evidence="12">KCTC 52640</strain>
    </source>
</reference>
<dbReference type="InterPro" id="IPR021127">
    <property type="entry name" value="CRISPR_associated_Cas2"/>
</dbReference>
<dbReference type="Pfam" id="PF09827">
    <property type="entry name" value="CRISPR_Cas2"/>
    <property type="match status" value="1"/>
</dbReference>
<evidence type="ECO:0000256" key="10">
    <source>
        <dbReference type="PIRNR" id="PIRNR032582"/>
    </source>
</evidence>
<comment type="subunit">
    <text evidence="9">Homodimer, forms a heterotetramer with a Cas1 homodimer.</text>
</comment>
<evidence type="ECO:0000256" key="9">
    <source>
        <dbReference type="HAMAP-Rule" id="MF_01471"/>
    </source>
</evidence>
<evidence type="ECO:0000313" key="11">
    <source>
        <dbReference type="EMBL" id="MFC3102996.1"/>
    </source>
</evidence>
<evidence type="ECO:0000256" key="2">
    <source>
        <dbReference type="ARBA" id="ARBA00009959"/>
    </source>
</evidence>
<protein>
    <recommendedName>
        <fullName evidence="9">CRISPR-associated endoribonuclease Cas2</fullName>
        <ecNumber evidence="9">3.1.-.-</ecNumber>
    </recommendedName>
</protein>
<name>A0ABV7EM59_9GAMM</name>
<proteinExistence type="inferred from homology"/>
<dbReference type="Gene3D" id="3.30.70.240">
    <property type="match status" value="1"/>
</dbReference>
<accession>A0ABV7EM59</accession>
<keyword evidence="7 9" id="KW-0460">Magnesium</keyword>
<evidence type="ECO:0000256" key="7">
    <source>
        <dbReference type="ARBA" id="ARBA00022842"/>
    </source>
</evidence>
<dbReference type="NCBIfam" id="TIGR01573">
    <property type="entry name" value="cas2"/>
    <property type="match status" value="1"/>
</dbReference>
<keyword evidence="4 9" id="KW-0479">Metal-binding</keyword>
<evidence type="ECO:0000256" key="1">
    <source>
        <dbReference type="ARBA" id="ARBA00001946"/>
    </source>
</evidence>
<dbReference type="InterPro" id="IPR019199">
    <property type="entry name" value="Virulence_VapD/CRISPR_Cas2"/>
</dbReference>
<gene>
    <name evidence="9 11" type="primary">cas2</name>
    <name evidence="11" type="ORF">ACFOSU_03745</name>
</gene>
<comment type="caution">
    <text evidence="11">The sequence shown here is derived from an EMBL/GenBank/DDBJ whole genome shotgun (WGS) entry which is preliminary data.</text>
</comment>
<evidence type="ECO:0000313" key="12">
    <source>
        <dbReference type="Proteomes" id="UP001595462"/>
    </source>
</evidence>
<keyword evidence="8 9" id="KW-0051">Antiviral defense</keyword>
<dbReference type="PANTHER" id="PTHR34405:SF3">
    <property type="entry name" value="CRISPR-ASSOCIATED ENDORIBONUCLEASE CAS2 3"/>
    <property type="match status" value="1"/>
</dbReference>
<evidence type="ECO:0000256" key="8">
    <source>
        <dbReference type="ARBA" id="ARBA00023118"/>
    </source>
</evidence>
<evidence type="ECO:0000256" key="5">
    <source>
        <dbReference type="ARBA" id="ARBA00022759"/>
    </source>
</evidence>
<dbReference type="GO" id="GO:0004519">
    <property type="term" value="F:endonuclease activity"/>
    <property type="evidence" value="ECO:0007669"/>
    <property type="project" value="UniProtKB-KW"/>
</dbReference>
<keyword evidence="5 9" id="KW-0255">Endonuclease</keyword>
<dbReference type="EMBL" id="JBHRSS010000003">
    <property type="protein sequence ID" value="MFC3102996.1"/>
    <property type="molecule type" value="Genomic_DNA"/>
</dbReference>
<dbReference type="Proteomes" id="UP001595462">
    <property type="component" value="Unassembled WGS sequence"/>
</dbReference>
<feature type="binding site" evidence="9">
    <location>
        <position position="8"/>
    </location>
    <ligand>
        <name>Mg(2+)</name>
        <dbReference type="ChEBI" id="CHEBI:18420"/>
        <note>catalytic</note>
    </ligand>
</feature>
<sequence>MMVLVSYDVSVVSGDGPRRLRRVGKACLDYGQRVQYSVFEIEVEPDQWVKLKNRLCDIINEDADSLRFYFLGRKWQRRVEHIGAKPVRDLNAPLIL</sequence>
<dbReference type="PANTHER" id="PTHR34405">
    <property type="entry name" value="CRISPR-ASSOCIATED ENDORIBONUCLEASE CAS2"/>
    <property type="match status" value="1"/>
</dbReference>
<evidence type="ECO:0000256" key="4">
    <source>
        <dbReference type="ARBA" id="ARBA00022723"/>
    </source>
</evidence>
<keyword evidence="12" id="KW-1185">Reference proteome</keyword>
<dbReference type="CDD" id="cd09725">
    <property type="entry name" value="Cas2_I_II_III"/>
    <property type="match status" value="1"/>
</dbReference>
<comment type="cofactor">
    <cofactor evidence="1 9">
        <name>Mg(2+)</name>
        <dbReference type="ChEBI" id="CHEBI:18420"/>
    </cofactor>
</comment>
<evidence type="ECO:0000256" key="6">
    <source>
        <dbReference type="ARBA" id="ARBA00022801"/>
    </source>
</evidence>